<dbReference type="RefSeq" id="WP_141388300.1">
    <property type="nucleotide sequence ID" value="NZ_BJNQ01000036.1"/>
</dbReference>
<evidence type="ECO:0000313" key="2">
    <source>
        <dbReference type="EMBL" id="GEC77060.1"/>
    </source>
</evidence>
<name>A0A4Y4BD00_MICMQ</name>
<organism evidence="2 3">
    <name type="scientific">Microbacterium maritypicum</name>
    <name type="common">Microbacterium liquefaciens</name>
    <dbReference type="NCBI Taxonomy" id="33918"/>
    <lineage>
        <taxon>Bacteria</taxon>
        <taxon>Bacillati</taxon>
        <taxon>Actinomycetota</taxon>
        <taxon>Actinomycetes</taxon>
        <taxon>Micrococcales</taxon>
        <taxon>Microbacteriaceae</taxon>
        <taxon>Microbacterium</taxon>
    </lineage>
</organism>
<evidence type="ECO:0000313" key="3">
    <source>
        <dbReference type="Proteomes" id="UP000317410"/>
    </source>
</evidence>
<comment type="caution">
    <text evidence="2">The sequence shown here is derived from an EMBL/GenBank/DDBJ whole genome shotgun (WGS) entry which is preliminary data.</text>
</comment>
<reference evidence="2 3" key="1">
    <citation type="submission" date="2019-06" db="EMBL/GenBank/DDBJ databases">
        <title>Whole genome shotgun sequence of Microbacterium liquefaciens NBRC 15037.</title>
        <authorList>
            <person name="Hosoyama A."/>
            <person name="Uohara A."/>
            <person name="Ohji S."/>
            <person name="Ichikawa N."/>
        </authorList>
    </citation>
    <scope>NUCLEOTIDE SEQUENCE [LARGE SCALE GENOMIC DNA]</scope>
    <source>
        <strain evidence="2 3">NBRC 15037</strain>
    </source>
</reference>
<protein>
    <submittedName>
        <fullName evidence="2">Uncharacterized protein</fullName>
    </submittedName>
</protein>
<accession>A0A4Y4BD00</accession>
<gene>
    <name evidence="2" type="ORF">MLI01_32050</name>
</gene>
<evidence type="ECO:0000256" key="1">
    <source>
        <dbReference type="SAM" id="MobiDB-lite"/>
    </source>
</evidence>
<dbReference type="EMBL" id="BJNQ01000036">
    <property type="protein sequence ID" value="GEC77060.1"/>
    <property type="molecule type" value="Genomic_DNA"/>
</dbReference>
<dbReference type="Proteomes" id="UP000317410">
    <property type="component" value="Unassembled WGS sequence"/>
</dbReference>
<feature type="compositionally biased region" description="Acidic residues" evidence="1">
    <location>
        <begin position="50"/>
        <end position="59"/>
    </location>
</feature>
<proteinExistence type="predicted"/>
<feature type="compositionally biased region" description="Polar residues" evidence="1">
    <location>
        <begin position="1"/>
        <end position="12"/>
    </location>
</feature>
<feature type="region of interest" description="Disordered" evidence="1">
    <location>
        <begin position="1"/>
        <end position="59"/>
    </location>
</feature>
<sequence length="59" mass="6099">MTEESNTSTSDNYPDGIVKPGGLGKDNTIPADPDGVAAGFTGSPSHFNAEEDESAEKEN</sequence>
<dbReference type="AlphaFoldDB" id="A0A4Y4BD00"/>